<dbReference type="Gene3D" id="3.30.70.920">
    <property type="match status" value="1"/>
</dbReference>
<keyword evidence="2" id="KW-0238">DNA-binding</keyword>
<protein>
    <submittedName>
        <fullName evidence="5">Lrp/AsnC family transcriptional regulator</fullName>
    </submittedName>
</protein>
<dbReference type="InterPro" id="IPR011008">
    <property type="entry name" value="Dimeric_a/b-barrel"/>
</dbReference>
<sequence>MDDIDTQLIVLLQQDATQSYATLGAAVGLSAAAAHERVRKLRARGVVRSTRVEVDPAAVGRGVLAYVMVDASAWMGSAGTAEALAELPEIEEAHIVAGSASVLVKVRTGTTEALQEVLGRLFGIEGVTGTQTIVVLETLFERPLSPASPEPPAP</sequence>
<dbReference type="InterPro" id="IPR036390">
    <property type="entry name" value="WH_DNA-bd_sf"/>
</dbReference>
<evidence type="ECO:0000256" key="2">
    <source>
        <dbReference type="ARBA" id="ARBA00023125"/>
    </source>
</evidence>
<gene>
    <name evidence="5" type="ORF">LHJ74_22705</name>
</gene>
<evidence type="ECO:0000259" key="4">
    <source>
        <dbReference type="PROSITE" id="PS50956"/>
    </source>
</evidence>
<dbReference type="InterPro" id="IPR019888">
    <property type="entry name" value="Tscrpt_reg_AsnC-like"/>
</dbReference>
<dbReference type="Pfam" id="PF01037">
    <property type="entry name" value="AsnC_trans_reg"/>
    <property type="match status" value="1"/>
</dbReference>
<evidence type="ECO:0000313" key="5">
    <source>
        <dbReference type="EMBL" id="MCT2592688.1"/>
    </source>
</evidence>
<dbReference type="InterPro" id="IPR036388">
    <property type="entry name" value="WH-like_DNA-bd_sf"/>
</dbReference>
<dbReference type="SUPFAM" id="SSF46785">
    <property type="entry name" value="Winged helix' DNA-binding domain"/>
    <property type="match status" value="1"/>
</dbReference>
<dbReference type="PRINTS" id="PR00033">
    <property type="entry name" value="HTHASNC"/>
</dbReference>
<proteinExistence type="predicted"/>
<evidence type="ECO:0000256" key="3">
    <source>
        <dbReference type="ARBA" id="ARBA00023163"/>
    </source>
</evidence>
<evidence type="ECO:0000313" key="6">
    <source>
        <dbReference type="Proteomes" id="UP001156389"/>
    </source>
</evidence>
<organism evidence="5 6">
    <name type="scientific">Streptomyces gossypii</name>
    <dbReference type="NCBI Taxonomy" id="2883101"/>
    <lineage>
        <taxon>Bacteria</taxon>
        <taxon>Bacillati</taxon>
        <taxon>Actinomycetota</taxon>
        <taxon>Actinomycetes</taxon>
        <taxon>Kitasatosporales</taxon>
        <taxon>Streptomycetaceae</taxon>
        <taxon>Streptomyces</taxon>
    </lineage>
</organism>
<dbReference type="SMART" id="SM00344">
    <property type="entry name" value="HTH_ASNC"/>
    <property type="match status" value="1"/>
</dbReference>
<reference evidence="5 6" key="1">
    <citation type="submission" date="2021-10" db="EMBL/GenBank/DDBJ databases">
        <title>Streptomyces gossypii sp. nov., isolated from soil collected from cotton field.</title>
        <authorList>
            <person name="Ge X."/>
            <person name="Chen X."/>
            <person name="Liu W."/>
        </authorList>
    </citation>
    <scope>NUCLEOTIDE SEQUENCE [LARGE SCALE GENOMIC DNA]</scope>
    <source>
        <strain evidence="5 6">N2-109</strain>
    </source>
</reference>
<dbReference type="PANTHER" id="PTHR30154">
    <property type="entry name" value="LEUCINE-RESPONSIVE REGULATORY PROTEIN"/>
    <property type="match status" value="1"/>
</dbReference>
<dbReference type="PROSITE" id="PS50956">
    <property type="entry name" value="HTH_ASNC_2"/>
    <property type="match status" value="1"/>
</dbReference>
<dbReference type="RefSeq" id="WP_260220017.1">
    <property type="nucleotide sequence ID" value="NZ_JAJAGO010000011.1"/>
</dbReference>
<name>A0ABT2JXR5_9ACTN</name>
<dbReference type="Pfam" id="PF13404">
    <property type="entry name" value="HTH_AsnC-type"/>
    <property type="match status" value="1"/>
</dbReference>
<dbReference type="SUPFAM" id="SSF54909">
    <property type="entry name" value="Dimeric alpha+beta barrel"/>
    <property type="match status" value="1"/>
</dbReference>
<dbReference type="InterPro" id="IPR019887">
    <property type="entry name" value="Tscrpt_reg_AsnC/Lrp_C"/>
</dbReference>
<dbReference type="Proteomes" id="UP001156389">
    <property type="component" value="Unassembled WGS sequence"/>
</dbReference>
<comment type="caution">
    <text evidence="5">The sequence shown here is derived from an EMBL/GenBank/DDBJ whole genome shotgun (WGS) entry which is preliminary data.</text>
</comment>
<keyword evidence="1" id="KW-0805">Transcription regulation</keyword>
<accession>A0ABT2JXR5</accession>
<keyword evidence="6" id="KW-1185">Reference proteome</keyword>
<evidence type="ECO:0000256" key="1">
    <source>
        <dbReference type="ARBA" id="ARBA00023015"/>
    </source>
</evidence>
<dbReference type="EMBL" id="JAJAGO010000011">
    <property type="protein sequence ID" value="MCT2592688.1"/>
    <property type="molecule type" value="Genomic_DNA"/>
</dbReference>
<dbReference type="InterPro" id="IPR000485">
    <property type="entry name" value="AsnC-type_HTH_dom"/>
</dbReference>
<dbReference type="PANTHER" id="PTHR30154:SF53">
    <property type="entry name" value="HTH-TYPE TRANSCRIPTIONAL REGULATOR LRPC"/>
    <property type="match status" value="1"/>
</dbReference>
<feature type="domain" description="HTH asnC-type" evidence="4">
    <location>
        <begin position="1"/>
        <end position="62"/>
    </location>
</feature>
<dbReference type="Gene3D" id="1.10.10.10">
    <property type="entry name" value="Winged helix-like DNA-binding domain superfamily/Winged helix DNA-binding domain"/>
    <property type="match status" value="1"/>
</dbReference>
<keyword evidence="3" id="KW-0804">Transcription</keyword>